<dbReference type="RefSeq" id="WP_109566299.1">
    <property type="nucleotide sequence ID" value="NZ_QGDJ01000018.1"/>
</dbReference>
<dbReference type="Gene3D" id="3.40.50.720">
    <property type="entry name" value="NAD(P)-binding Rossmann-like Domain"/>
    <property type="match status" value="1"/>
</dbReference>
<dbReference type="PANTHER" id="PTHR42760">
    <property type="entry name" value="SHORT-CHAIN DEHYDROGENASES/REDUCTASES FAMILY MEMBER"/>
    <property type="match status" value="1"/>
</dbReference>
<dbReference type="AlphaFoldDB" id="A0A2Y9BAJ0"/>
<proteinExistence type="inferred from homology"/>
<dbReference type="Proteomes" id="UP000251571">
    <property type="component" value="Unassembled WGS sequence"/>
</dbReference>
<comment type="similarity">
    <text evidence="1">Belongs to the short-chain dehydrogenases/reductases (SDR) family.</text>
</comment>
<gene>
    <name evidence="3" type="ORF">BCF38_11820</name>
    <name evidence="4" type="ORF">SAMN05421539_11820</name>
</gene>
<evidence type="ECO:0000313" key="4">
    <source>
        <dbReference type="EMBL" id="SSA51269.1"/>
    </source>
</evidence>
<dbReference type="InterPro" id="IPR036291">
    <property type="entry name" value="NAD(P)-bd_dom_sf"/>
</dbReference>
<accession>A0A2Y9BAJ0</accession>
<keyword evidence="5" id="KW-1185">Reference proteome</keyword>
<dbReference type="FunFam" id="3.40.50.720:FF:000173">
    <property type="entry name" value="3-oxoacyl-[acyl-carrier protein] reductase"/>
    <property type="match status" value="1"/>
</dbReference>
<dbReference type="OrthoDB" id="9804774at2"/>
<evidence type="ECO:0000256" key="2">
    <source>
        <dbReference type="ARBA" id="ARBA00023002"/>
    </source>
</evidence>
<reference evidence="3 5" key="2">
    <citation type="submission" date="2018-03" db="EMBL/GenBank/DDBJ databases">
        <title>Genomic Encyclopedia of Archaeal and Bacterial Type Strains, Phase II (KMG-II): from individual species to whole genera.</title>
        <authorList>
            <person name="Goeker M."/>
        </authorList>
    </citation>
    <scope>NUCLEOTIDE SEQUENCE [LARGE SCALE GENOMIC DNA]</scope>
    <source>
        <strain evidence="3 5">DSM 25227</strain>
    </source>
</reference>
<dbReference type="PRINTS" id="PR00081">
    <property type="entry name" value="GDHRDH"/>
</dbReference>
<keyword evidence="2" id="KW-0560">Oxidoreductase</keyword>
<dbReference type="InterPro" id="IPR002347">
    <property type="entry name" value="SDR_fam"/>
</dbReference>
<name>A0A2Y9BAJ0_9RHOB</name>
<dbReference type="PRINTS" id="PR00080">
    <property type="entry name" value="SDRFAMILY"/>
</dbReference>
<dbReference type="EMBL" id="UETC01000018">
    <property type="protein sequence ID" value="SSA51269.1"/>
    <property type="molecule type" value="Genomic_DNA"/>
</dbReference>
<dbReference type="Pfam" id="PF13561">
    <property type="entry name" value="adh_short_C2"/>
    <property type="match status" value="1"/>
</dbReference>
<sequence length="246" mass="25335">MDAGQTAVLTGAAGAIGQMTARRLLDQGATVIGVDRDASGLAGLASTFGDAFVPLVADLSDEAGISECSDRITGDHGSIAILINNVGVISHSKFLETSLADLRHAMTVNFESAYLMSQNLLPGMVRAKHGRIINVSSFAGRSGGLLAGTAYSLSKSAMIGLTFALAREFGPKGVSVNAVAPAFVQSDMMSSSFKRPEDKDRLLASIPLGRLCDPDEVASAIAYLASAPAGFINGEVIDINGGVQCD</sequence>
<evidence type="ECO:0000313" key="6">
    <source>
        <dbReference type="Proteomes" id="UP000251571"/>
    </source>
</evidence>
<dbReference type="Proteomes" id="UP000245839">
    <property type="component" value="Unassembled WGS sequence"/>
</dbReference>
<evidence type="ECO:0000256" key="1">
    <source>
        <dbReference type="ARBA" id="ARBA00006484"/>
    </source>
</evidence>
<dbReference type="EMBL" id="QGDJ01000018">
    <property type="protein sequence ID" value="PWJ11753.1"/>
    <property type="molecule type" value="Genomic_DNA"/>
</dbReference>
<dbReference type="GO" id="GO:0016616">
    <property type="term" value="F:oxidoreductase activity, acting on the CH-OH group of donors, NAD or NADP as acceptor"/>
    <property type="evidence" value="ECO:0007669"/>
    <property type="project" value="TreeGrafter"/>
</dbReference>
<reference evidence="4 6" key="1">
    <citation type="submission" date="2016-10" db="EMBL/GenBank/DDBJ databases">
        <authorList>
            <person name="Cai Z."/>
        </authorList>
    </citation>
    <scope>NUCLEOTIDE SEQUENCE [LARGE SCALE GENOMIC DNA]</scope>
    <source>
        <strain evidence="4 6">DSM 25227</strain>
    </source>
</reference>
<dbReference type="PANTHER" id="PTHR42760:SF78">
    <property type="entry name" value="3-OXOACYL-[ACYL-CARRIER-PROTEIN] REDUCTASE [NADH]"/>
    <property type="match status" value="1"/>
</dbReference>
<evidence type="ECO:0000313" key="3">
    <source>
        <dbReference type="EMBL" id="PWJ11753.1"/>
    </source>
</evidence>
<protein>
    <submittedName>
        <fullName evidence="4">3-oxoacyl-[acyl-carrier protein] reductase</fullName>
    </submittedName>
</protein>
<evidence type="ECO:0000313" key="5">
    <source>
        <dbReference type="Proteomes" id="UP000245839"/>
    </source>
</evidence>
<dbReference type="SUPFAM" id="SSF51735">
    <property type="entry name" value="NAD(P)-binding Rossmann-fold domains"/>
    <property type="match status" value="1"/>
</dbReference>
<organism evidence="4 6">
    <name type="scientific">Jannaschia seohaensis</name>
    <dbReference type="NCBI Taxonomy" id="475081"/>
    <lineage>
        <taxon>Bacteria</taxon>
        <taxon>Pseudomonadati</taxon>
        <taxon>Pseudomonadota</taxon>
        <taxon>Alphaproteobacteria</taxon>
        <taxon>Rhodobacterales</taxon>
        <taxon>Roseobacteraceae</taxon>
        <taxon>Jannaschia</taxon>
    </lineage>
</organism>